<feature type="transmembrane region" description="Helical" evidence="2">
    <location>
        <begin position="123"/>
        <end position="143"/>
    </location>
</feature>
<feature type="transmembrane region" description="Helical" evidence="2">
    <location>
        <begin position="336"/>
        <end position="355"/>
    </location>
</feature>
<dbReference type="PANTHER" id="PTHR43849">
    <property type="entry name" value="BLL3936 PROTEIN"/>
    <property type="match status" value="1"/>
</dbReference>
<dbReference type="NCBIfam" id="TIGR02123">
    <property type="entry name" value="TRAP_fused"/>
    <property type="match status" value="1"/>
</dbReference>
<feature type="transmembrane region" description="Helical" evidence="2">
    <location>
        <begin position="221"/>
        <end position="247"/>
    </location>
</feature>
<protein>
    <submittedName>
        <fullName evidence="4">TRAP transporter, 4TM/12TM fusion protein</fullName>
    </submittedName>
</protein>
<reference evidence="5" key="1">
    <citation type="submission" date="2015-08" db="EMBL/GenBank/DDBJ databases">
        <authorList>
            <person name="Varghese N."/>
        </authorList>
    </citation>
    <scope>NUCLEOTIDE SEQUENCE [LARGE SCALE GENOMIC DNA]</scope>
    <source>
        <strain evidence="5">JCM 18476</strain>
    </source>
</reference>
<dbReference type="EMBL" id="CYHG01000006">
    <property type="protein sequence ID" value="CUB04250.1"/>
    <property type="molecule type" value="Genomic_DNA"/>
</dbReference>
<feature type="transmembrane region" description="Helical" evidence="2">
    <location>
        <begin position="452"/>
        <end position="471"/>
    </location>
</feature>
<dbReference type="Pfam" id="PF06808">
    <property type="entry name" value="DctM"/>
    <property type="match status" value="1"/>
</dbReference>
<evidence type="ECO:0000256" key="1">
    <source>
        <dbReference type="RuleBase" id="RU369079"/>
    </source>
</evidence>
<feature type="transmembrane region" description="Helical" evidence="2">
    <location>
        <begin position="398"/>
        <end position="418"/>
    </location>
</feature>
<dbReference type="GO" id="GO:0022857">
    <property type="term" value="F:transmembrane transporter activity"/>
    <property type="evidence" value="ECO:0007669"/>
    <property type="project" value="UniProtKB-UniRule"/>
</dbReference>
<keyword evidence="2" id="KW-1133">Transmembrane helix</keyword>
<evidence type="ECO:0000259" key="3">
    <source>
        <dbReference type="Pfam" id="PF06808"/>
    </source>
</evidence>
<feature type="transmembrane region" description="Helical" evidence="2">
    <location>
        <begin position="549"/>
        <end position="570"/>
    </location>
</feature>
<feature type="transmembrane region" description="Helical" evidence="2">
    <location>
        <begin position="599"/>
        <end position="617"/>
    </location>
</feature>
<feature type="transmembrane region" description="Helical" evidence="2">
    <location>
        <begin position="39"/>
        <end position="55"/>
    </location>
</feature>
<keyword evidence="5" id="KW-1185">Reference proteome</keyword>
<accession>A0A0K6IMA8</accession>
<dbReference type="STRING" id="1137284.GCA_001418205_02114"/>
<evidence type="ECO:0000313" key="4">
    <source>
        <dbReference type="EMBL" id="CUB04250.1"/>
    </source>
</evidence>
<keyword evidence="2" id="KW-0812">Transmembrane</keyword>
<gene>
    <name evidence="4" type="ORF">Ga0061065_10669</name>
</gene>
<keyword evidence="1" id="KW-0997">Cell inner membrane</keyword>
<dbReference type="InterPro" id="IPR011853">
    <property type="entry name" value="TRAP_DctM-Dct_fused"/>
</dbReference>
<feature type="transmembrane region" description="Helical" evidence="2">
    <location>
        <begin position="155"/>
        <end position="173"/>
    </location>
</feature>
<dbReference type="OrthoDB" id="9759894at2"/>
<dbReference type="GO" id="GO:0005886">
    <property type="term" value="C:plasma membrane"/>
    <property type="evidence" value="ECO:0007669"/>
    <property type="project" value="UniProtKB-SubCell"/>
</dbReference>
<comment type="function">
    <text evidence="1">Part of the tripartite ATP-independent periplasmic (TRAP) transport system.</text>
</comment>
<organism evidence="4 5">
    <name type="scientific">Marinomonas fungiae</name>
    <dbReference type="NCBI Taxonomy" id="1137284"/>
    <lineage>
        <taxon>Bacteria</taxon>
        <taxon>Pseudomonadati</taxon>
        <taxon>Pseudomonadota</taxon>
        <taxon>Gammaproteobacteria</taxon>
        <taxon>Oceanospirillales</taxon>
        <taxon>Oceanospirillaceae</taxon>
        <taxon>Marinomonas</taxon>
    </lineage>
</organism>
<proteinExistence type="predicted"/>
<feature type="transmembrane region" description="Helical" evidence="2">
    <location>
        <begin position="97"/>
        <end position="116"/>
    </location>
</feature>
<evidence type="ECO:0000256" key="2">
    <source>
        <dbReference type="SAM" id="Phobius"/>
    </source>
</evidence>
<feature type="transmembrane region" description="Helical" evidence="2">
    <location>
        <begin position="5"/>
        <end position="27"/>
    </location>
</feature>
<sequence>MKNNLYRFCLNPCAWLSLALVVFQYWILFNPELPLVERATHLVISLAIICFATPFSKKQTSPKLNALFSLLLFSMVAIVGVYYFLEADRLSNRIENVSPIEIYDVIVCSILIVLLLEAVRRTVGYVLLLVIGAFLVYGIFGYQLNGQMGFSQISWYEWSEILGMTTSGILGVTTATSTNFIFYFIVFGVVYSSVGGGQLFIDLAVKLVGKSTGGGAKVAIVGSSLMGTISGSAVANVTSTGVFTIPLMKRTGIQPERAAAYEAIASTGGQLMPPIMGIAAFVMAEMLATSYSNIALAGIFPALAFYLSLFVFAGLDAKKTNSGTLKDEDIKNINPILPSLHMLLPPVVLVCGLVMGFSAQIAVFWSTVTCFVAPFFNKSTRYDLKNIPLMVLESGVQAAKIAAPIIAIGIVVSVAIQSNLALKFASGLISVGAGSSVFSLILIVLGCIIMGMGLPTVAAYIIGAVLYVPALKELGISELQSHFFVMYFCVLSMVTPPVSLASFAAAGIAGTDSMKTSFEAFKICAVAFLIPFAFISDDALLFVGSYTNIAIAGLGLIFSTAIWAIGVTGFAKRKVSLFGRILMIACGFFAMISPTGSYIWLSAIGISGVYLLIHFFVPKGPCDIRKVCLNSK</sequence>
<feature type="transmembrane region" description="Helical" evidence="2">
    <location>
        <begin position="259"/>
        <end position="282"/>
    </location>
</feature>
<dbReference type="InterPro" id="IPR010656">
    <property type="entry name" value="DctM"/>
</dbReference>
<dbReference type="AlphaFoldDB" id="A0A0K6IMA8"/>
<feature type="transmembrane region" description="Helical" evidence="2">
    <location>
        <begin position="67"/>
        <end position="85"/>
    </location>
</feature>
<dbReference type="Proteomes" id="UP000182769">
    <property type="component" value="Unassembled WGS sequence"/>
</dbReference>
<keyword evidence="1" id="KW-0813">Transport</keyword>
<feature type="domain" description="TRAP C4-dicarboxylate transport system permease DctM subunit" evidence="3">
    <location>
        <begin position="111"/>
        <end position="546"/>
    </location>
</feature>
<feature type="transmembrane region" description="Helical" evidence="2">
    <location>
        <begin position="294"/>
        <end position="315"/>
    </location>
</feature>
<name>A0A0K6IMA8_9GAMM</name>
<feature type="transmembrane region" description="Helical" evidence="2">
    <location>
        <begin position="180"/>
        <end position="201"/>
    </location>
</feature>
<comment type="subcellular location">
    <subcellularLocation>
        <location evidence="1">Cell inner membrane</location>
        <topology evidence="1">Multi-pass membrane protein</topology>
    </subcellularLocation>
</comment>
<dbReference type="PANTHER" id="PTHR43849:SF2">
    <property type="entry name" value="BLL3936 PROTEIN"/>
    <property type="match status" value="1"/>
</dbReference>
<evidence type="ECO:0000313" key="5">
    <source>
        <dbReference type="Proteomes" id="UP000182769"/>
    </source>
</evidence>
<dbReference type="RefSeq" id="WP_055463197.1">
    <property type="nucleotide sequence ID" value="NZ_CYHG01000006.1"/>
</dbReference>
<feature type="transmembrane region" description="Helical" evidence="2">
    <location>
        <begin position="483"/>
        <end position="508"/>
    </location>
</feature>
<feature type="transmembrane region" description="Helical" evidence="2">
    <location>
        <begin position="577"/>
        <end position="593"/>
    </location>
</feature>
<keyword evidence="2" id="KW-0472">Membrane</keyword>
<feature type="transmembrane region" description="Helical" evidence="2">
    <location>
        <begin position="520"/>
        <end position="543"/>
    </location>
</feature>
<keyword evidence="1" id="KW-1003">Cell membrane</keyword>